<dbReference type="CDD" id="cd03801">
    <property type="entry name" value="GT4_PimA-like"/>
    <property type="match status" value="1"/>
</dbReference>
<dbReference type="GO" id="GO:0016757">
    <property type="term" value="F:glycosyltransferase activity"/>
    <property type="evidence" value="ECO:0007669"/>
    <property type="project" value="InterPro"/>
</dbReference>
<evidence type="ECO:0000259" key="1">
    <source>
        <dbReference type="Pfam" id="PF00534"/>
    </source>
</evidence>
<keyword evidence="3" id="KW-0808">Transferase</keyword>
<dbReference type="PANTHER" id="PTHR45947:SF3">
    <property type="entry name" value="SULFOQUINOVOSYL TRANSFERASE SQD2"/>
    <property type="match status" value="1"/>
</dbReference>
<evidence type="ECO:0000259" key="2">
    <source>
        <dbReference type="Pfam" id="PF13439"/>
    </source>
</evidence>
<feature type="domain" description="Glycosyltransferase subfamily 4-like N-terminal" evidence="2">
    <location>
        <begin position="13"/>
        <end position="182"/>
    </location>
</feature>
<dbReference type="InterPro" id="IPR050194">
    <property type="entry name" value="Glycosyltransferase_grp1"/>
</dbReference>
<dbReference type="InterPro" id="IPR001296">
    <property type="entry name" value="Glyco_trans_1"/>
</dbReference>
<sequence length="376" mass="42973">MNLLFVIDVFNSGGREKVISDLANCCFKAGHTVTVLILDGGQSDYVKNLEVGILYKKFNILNNGRFTLNPITYAKLGLYIKKNKPDIIHYHLYAFRLLLCSLISKLFFISAQQVRTVHTSGLFYEERTSFLNRVRLGSEKIAAKLSDLSVIGISKQIHENNIHFFNSYTNKLFRIYNGIDISSYYYEINRNTKDKKTIFIYLARLVDGKNHDFLLNIWSYFIKEHKNAELLIVGDGELKDMLEHLADNLKLHDSVKFLGHISDVRHVLASANVALFPSSYEGFSISLLEYFASSLPVVAHDIPAFSEISTHGENIYLIPMFNADSYLNAMSSLYCDAPLRQLMGEKARLVAEQFSLERFSLEHLSLYKNLLTGEYK</sequence>
<proteinExistence type="predicted"/>
<dbReference type="Gene3D" id="3.40.50.2000">
    <property type="entry name" value="Glycogen Phosphorylase B"/>
    <property type="match status" value="2"/>
</dbReference>
<name>A0A3L0W106_ECOLX</name>
<dbReference type="AlphaFoldDB" id="A0A3L0W106"/>
<gene>
    <name evidence="3" type="ORF">D9F05_10550</name>
</gene>
<protein>
    <submittedName>
        <fullName evidence="3">Glycosyltransferase family 1 protein</fullName>
    </submittedName>
</protein>
<organism evidence="3">
    <name type="scientific">Escherichia coli</name>
    <dbReference type="NCBI Taxonomy" id="562"/>
    <lineage>
        <taxon>Bacteria</taxon>
        <taxon>Pseudomonadati</taxon>
        <taxon>Pseudomonadota</taxon>
        <taxon>Gammaproteobacteria</taxon>
        <taxon>Enterobacterales</taxon>
        <taxon>Enterobacteriaceae</taxon>
        <taxon>Escherichia</taxon>
    </lineage>
</organism>
<dbReference type="EMBL" id="RNRV01000015">
    <property type="protein sequence ID" value="MHO04809.1"/>
    <property type="molecule type" value="Genomic_DNA"/>
</dbReference>
<evidence type="ECO:0000313" key="3">
    <source>
        <dbReference type="EMBL" id="MHO04809.1"/>
    </source>
</evidence>
<dbReference type="Pfam" id="PF00534">
    <property type="entry name" value="Glycos_transf_1"/>
    <property type="match status" value="1"/>
</dbReference>
<dbReference type="PANTHER" id="PTHR45947">
    <property type="entry name" value="SULFOQUINOVOSYL TRANSFERASE SQD2"/>
    <property type="match status" value="1"/>
</dbReference>
<dbReference type="Pfam" id="PF13439">
    <property type="entry name" value="Glyco_transf_4"/>
    <property type="match status" value="1"/>
</dbReference>
<dbReference type="SUPFAM" id="SSF53756">
    <property type="entry name" value="UDP-Glycosyltransferase/glycogen phosphorylase"/>
    <property type="match status" value="1"/>
</dbReference>
<dbReference type="InterPro" id="IPR028098">
    <property type="entry name" value="Glyco_trans_4-like_N"/>
</dbReference>
<accession>A0A3L0W106</accession>
<comment type="caution">
    <text evidence="3">The sequence shown here is derived from an EMBL/GenBank/DDBJ whole genome shotgun (WGS) entry which is preliminary data.</text>
</comment>
<feature type="domain" description="Glycosyl transferase family 1" evidence="1">
    <location>
        <begin position="191"/>
        <end position="348"/>
    </location>
</feature>
<reference evidence="3" key="1">
    <citation type="submission" date="2018-10" db="EMBL/GenBank/DDBJ databases">
        <authorList>
            <consortium name="NARMS: The National Antimicrobial Resistance Monitoring System"/>
        </authorList>
    </citation>
    <scope>NUCLEOTIDE SEQUENCE [LARGE SCALE GENOMIC DNA]</scope>
    <source>
        <strain evidence="3">CVM N17EC0388</strain>
    </source>
</reference>